<protein>
    <submittedName>
        <fullName evidence="1">Uncharacterized protein</fullName>
    </submittedName>
</protein>
<accession>A0A4C1WTY8</accession>
<comment type="caution">
    <text evidence="1">The sequence shown here is derived from an EMBL/GenBank/DDBJ whole genome shotgun (WGS) entry which is preliminary data.</text>
</comment>
<gene>
    <name evidence="1" type="ORF">EVAR_34470_1</name>
</gene>
<proteinExistence type="predicted"/>
<dbReference type="EMBL" id="BGZK01000659">
    <property type="protein sequence ID" value="GBP54996.1"/>
    <property type="molecule type" value="Genomic_DNA"/>
</dbReference>
<reference evidence="1 2" key="1">
    <citation type="journal article" date="2019" name="Commun. Biol.">
        <title>The bagworm genome reveals a unique fibroin gene that provides high tensile strength.</title>
        <authorList>
            <person name="Kono N."/>
            <person name="Nakamura H."/>
            <person name="Ohtoshi R."/>
            <person name="Tomita M."/>
            <person name="Numata K."/>
            <person name="Arakawa K."/>
        </authorList>
    </citation>
    <scope>NUCLEOTIDE SEQUENCE [LARGE SCALE GENOMIC DNA]</scope>
</reference>
<evidence type="ECO:0000313" key="2">
    <source>
        <dbReference type="Proteomes" id="UP000299102"/>
    </source>
</evidence>
<sequence>MKRETWTEIEKETRIEIYSANEQKRLAAQEGARVRGFESCRLRVRPRRRPRQSLVTTGRGRRRDVEQRKLIANKTFEVPAHLLQYKRNAAECEIKIDATKHSDKQWHVSFPDMDCNELSEKQRYGQ</sequence>
<name>A0A4C1WTY8_EUMVA</name>
<keyword evidence="2" id="KW-1185">Reference proteome</keyword>
<organism evidence="1 2">
    <name type="scientific">Eumeta variegata</name>
    <name type="common">Bagworm moth</name>
    <name type="synonym">Eumeta japonica</name>
    <dbReference type="NCBI Taxonomy" id="151549"/>
    <lineage>
        <taxon>Eukaryota</taxon>
        <taxon>Metazoa</taxon>
        <taxon>Ecdysozoa</taxon>
        <taxon>Arthropoda</taxon>
        <taxon>Hexapoda</taxon>
        <taxon>Insecta</taxon>
        <taxon>Pterygota</taxon>
        <taxon>Neoptera</taxon>
        <taxon>Endopterygota</taxon>
        <taxon>Lepidoptera</taxon>
        <taxon>Glossata</taxon>
        <taxon>Ditrysia</taxon>
        <taxon>Tineoidea</taxon>
        <taxon>Psychidae</taxon>
        <taxon>Oiketicinae</taxon>
        <taxon>Eumeta</taxon>
    </lineage>
</organism>
<dbReference type="AlphaFoldDB" id="A0A4C1WTY8"/>
<evidence type="ECO:0000313" key="1">
    <source>
        <dbReference type="EMBL" id="GBP54996.1"/>
    </source>
</evidence>
<dbReference type="Proteomes" id="UP000299102">
    <property type="component" value="Unassembled WGS sequence"/>
</dbReference>